<dbReference type="SUPFAM" id="SSF46955">
    <property type="entry name" value="Putative DNA-binding domain"/>
    <property type="match status" value="1"/>
</dbReference>
<comment type="subcellular location">
    <subcellularLocation>
        <location evidence="1">Cytoplasm</location>
    </subcellularLocation>
</comment>
<name>A0A2V4VTQ5_9GAMM</name>
<dbReference type="InterPro" id="IPR000551">
    <property type="entry name" value="MerR-type_HTH_dom"/>
</dbReference>
<dbReference type="GO" id="GO:0003677">
    <property type="term" value="F:DNA binding"/>
    <property type="evidence" value="ECO:0007669"/>
    <property type="project" value="UniProtKB-KW"/>
</dbReference>
<evidence type="ECO:0000313" key="8">
    <source>
        <dbReference type="EMBL" id="PYE38704.1"/>
    </source>
</evidence>
<protein>
    <submittedName>
        <fullName evidence="8">MerR family copper efflux transcriptional regulator</fullName>
    </submittedName>
</protein>
<evidence type="ECO:0000313" key="9">
    <source>
        <dbReference type="Proteomes" id="UP000247746"/>
    </source>
</evidence>
<dbReference type="SMART" id="SM00422">
    <property type="entry name" value="HTH_MERR"/>
    <property type="match status" value="1"/>
</dbReference>
<dbReference type="GO" id="GO:0005507">
    <property type="term" value="F:copper ion binding"/>
    <property type="evidence" value="ECO:0007669"/>
    <property type="project" value="InterPro"/>
</dbReference>
<accession>A0A2V4VTQ5</accession>
<reference evidence="8 9" key="1">
    <citation type="submission" date="2018-06" db="EMBL/GenBank/DDBJ databases">
        <title>Genomic Encyclopedia of Type Strains, Phase III (KMG-III): the genomes of soil and plant-associated and newly described type strains.</title>
        <authorList>
            <person name="Whitman W."/>
        </authorList>
    </citation>
    <scope>NUCLEOTIDE SEQUENCE [LARGE SCALE GENOMIC DNA]</scope>
    <source>
        <strain evidence="8 9">CECT 5889</strain>
    </source>
</reference>
<dbReference type="AlphaFoldDB" id="A0A2V4VTQ5"/>
<comment type="caution">
    <text evidence="8">The sequence shown here is derived from an EMBL/GenBank/DDBJ whole genome shotgun (WGS) entry which is preliminary data.</text>
</comment>
<dbReference type="NCBIfam" id="TIGR02044">
    <property type="entry name" value="CueR"/>
    <property type="match status" value="1"/>
</dbReference>
<organism evidence="8 9">
    <name type="scientific">Psychrobacter fozii</name>
    <dbReference type="NCBI Taxonomy" id="198480"/>
    <lineage>
        <taxon>Bacteria</taxon>
        <taxon>Pseudomonadati</taxon>
        <taxon>Pseudomonadota</taxon>
        <taxon>Gammaproteobacteria</taxon>
        <taxon>Moraxellales</taxon>
        <taxon>Moraxellaceae</taxon>
        <taxon>Psychrobacter</taxon>
    </lineage>
</organism>
<evidence type="ECO:0000256" key="3">
    <source>
        <dbReference type="ARBA" id="ARBA00023015"/>
    </source>
</evidence>
<keyword evidence="2" id="KW-0963">Cytoplasm</keyword>
<evidence type="ECO:0000259" key="7">
    <source>
        <dbReference type="PROSITE" id="PS50937"/>
    </source>
</evidence>
<dbReference type="PANTHER" id="PTHR30204">
    <property type="entry name" value="REDOX-CYCLING DRUG-SENSING TRANSCRIPTIONAL ACTIVATOR SOXR"/>
    <property type="match status" value="1"/>
</dbReference>
<dbReference type="GO" id="GO:0005737">
    <property type="term" value="C:cytoplasm"/>
    <property type="evidence" value="ECO:0007669"/>
    <property type="project" value="UniProtKB-SubCell"/>
</dbReference>
<feature type="domain" description="HTH merR-type" evidence="7">
    <location>
        <begin position="1"/>
        <end position="69"/>
    </location>
</feature>
<evidence type="ECO:0000256" key="5">
    <source>
        <dbReference type="ARBA" id="ARBA00023163"/>
    </source>
</evidence>
<dbReference type="RefSeq" id="WP_110923448.1">
    <property type="nucleotide sequence ID" value="NZ_CAJGZD010000002.1"/>
</dbReference>
<dbReference type="OrthoDB" id="9808480at2"/>
<dbReference type="GO" id="GO:0045893">
    <property type="term" value="P:positive regulation of DNA-templated transcription"/>
    <property type="evidence" value="ECO:0007669"/>
    <property type="project" value="InterPro"/>
</dbReference>
<keyword evidence="6" id="KW-0175">Coiled coil</keyword>
<dbReference type="InterPro" id="IPR047057">
    <property type="entry name" value="MerR_fam"/>
</dbReference>
<dbReference type="EMBL" id="QJSU01000006">
    <property type="protein sequence ID" value="PYE38704.1"/>
    <property type="molecule type" value="Genomic_DNA"/>
</dbReference>
<feature type="coiled-coil region" evidence="6">
    <location>
        <begin position="81"/>
        <end position="108"/>
    </location>
</feature>
<evidence type="ECO:0000256" key="2">
    <source>
        <dbReference type="ARBA" id="ARBA00022490"/>
    </source>
</evidence>
<dbReference type="PANTHER" id="PTHR30204:SF94">
    <property type="entry name" value="HEAVY METAL-DEPENDENT TRANSCRIPTIONAL REGULATOR HI_0293-RELATED"/>
    <property type="match status" value="1"/>
</dbReference>
<dbReference type="PRINTS" id="PR00040">
    <property type="entry name" value="HTHMERR"/>
</dbReference>
<dbReference type="Pfam" id="PF13411">
    <property type="entry name" value="MerR_1"/>
    <property type="match status" value="1"/>
</dbReference>
<dbReference type="InterPro" id="IPR009061">
    <property type="entry name" value="DNA-bd_dom_put_sf"/>
</dbReference>
<dbReference type="PROSITE" id="PS50937">
    <property type="entry name" value="HTH_MERR_2"/>
    <property type="match status" value="1"/>
</dbReference>
<dbReference type="Proteomes" id="UP000247746">
    <property type="component" value="Unassembled WGS sequence"/>
</dbReference>
<evidence type="ECO:0000256" key="4">
    <source>
        <dbReference type="ARBA" id="ARBA00023125"/>
    </source>
</evidence>
<keyword evidence="5" id="KW-0804">Transcription</keyword>
<evidence type="ECO:0000256" key="6">
    <source>
        <dbReference type="SAM" id="Coils"/>
    </source>
</evidence>
<keyword evidence="4" id="KW-0238">DNA-binding</keyword>
<dbReference type="Gene3D" id="1.10.1660.10">
    <property type="match status" value="1"/>
</dbReference>
<keyword evidence="9" id="KW-1185">Reference proteome</keyword>
<gene>
    <name evidence="8" type="ORF">DFP82_106109</name>
</gene>
<dbReference type="GO" id="GO:0003700">
    <property type="term" value="F:DNA-binding transcription factor activity"/>
    <property type="evidence" value="ECO:0007669"/>
    <property type="project" value="InterPro"/>
</dbReference>
<evidence type="ECO:0000256" key="1">
    <source>
        <dbReference type="ARBA" id="ARBA00004496"/>
    </source>
</evidence>
<proteinExistence type="predicted"/>
<sequence length="130" mass="14820">MNIGQASKQSGISTKMIRYYEQIGLLETVNRSNSGYRLYSKDDIDDLCFLRHSRDLGFSSKQMKELLYLRKNANRQSADVKQLTQEHIETLNQKIAQLQEMVNSLQNSFDHCAGDDNADCAILEDLGQAK</sequence>
<keyword evidence="3" id="KW-0805">Transcription regulation</keyword>
<dbReference type="PROSITE" id="PS00552">
    <property type="entry name" value="HTH_MERR_1"/>
    <property type="match status" value="1"/>
</dbReference>
<dbReference type="InterPro" id="IPR011789">
    <property type="entry name" value="CueR"/>
</dbReference>